<dbReference type="EMBL" id="CP102734">
    <property type="protein sequence ID" value="UVD81768.1"/>
    <property type="molecule type" value="Genomic_DNA"/>
</dbReference>
<organism evidence="4 5">
    <name type="scientific">Mycoplasma iguanae</name>
    <dbReference type="NCBI Taxonomy" id="292461"/>
    <lineage>
        <taxon>Bacteria</taxon>
        <taxon>Bacillati</taxon>
        <taxon>Mycoplasmatota</taxon>
        <taxon>Mollicutes</taxon>
        <taxon>Mycoplasmataceae</taxon>
        <taxon>Mycoplasma</taxon>
    </lineage>
</organism>
<protein>
    <recommendedName>
        <fullName evidence="2">Nucleoid-associated protein NV226_00395</fullName>
    </recommendedName>
</protein>
<dbReference type="Proteomes" id="UP001059252">
    <property type="component" value="Chromosome"/>
</dbReference>
<dbReference type="RefSeq" id="WP_258210942.1">
    <property type="nucleotide sequence ID" value="NZ_CP102734.1"/>
</dbReference>
<evidence type="ECO:0000256" key="2">
    <source>
        <dbReference type="HAMAP-Rule" id="MF_00274"/>
    </source>
</evidence>
<comment type="similarity">
    <text evidence="2">Belongs to the YbaB/EbfC family.</text>
</comment>
<keyword evidence="1 2" id="KW-0238">DNA-binding</keyword>
<dbReference type="NCBIfam" id="TIGR00103">
    <property type="entry name" value="DNA_YbaB_EbfC"/>
    <property type="match status" value="1"/>
</dbReference>
<evidence type="ECO:0000256" key="3">
    <source>
        <dbReference type="SAM" id="Coils"/>
    </source>
</evidence>
<gene>
    <name evidence="4" type="ORF">NV226_00395</name>
</gene>
<keyword evidence="2" id="KW-0963">Cytoplasm</keyword>
<dbReference type="InterPro" id="IPR036894">
    <property type="entry name" value="YbaB-like_sf"/>
</dbReference>
<evidence type="ECO:0000256" key="1">
    <source>
        <dbReference type="ARBA" id="ARBA00023125"/>
    </source>
</evidence>
<dbReference type="InterPro" id="IPR004401">
    <property type="entry name" value="YbaB/EbfC"/>
</dbReference>
<feature type="coiled-coil region" evidence="3">
    <location>
        <begin position="3"/>
        <end position="30"/>
    </location>
</feature>
<accession>A0ABY5R8F3</accession>
<dbReference type="SUPFAM" id="SSF82607">
    <property type="entry name" value="YbaB-like"/>
    <property type="match status" value="1"/>
</dbReference>
<name>A0ABY5R8F3_9MOLU</name>
<comment type="subunit">
    <text evidence="2">Homodimer.</text>
</comment>
<evidence type="ECO:0000313" key="4">
    <source>
        <dbReference type="EMBL" id="UVD81768.1"/>
    </source>
</evidence>
<comment type="function">
    <text evidence="2">Binds to DNA and alters its conformation. May be involved in regulation of gene expression, nucleoid organization and DNA protection.</text>
</comment>
<reference evidence="4" key="1">
    <citation type="submission" date="2022-08" db="EMBL/GenBank/DDBJ databases">
        <title>Complete genome of Mycoplasma iguanae type strain 2327.</title>
        <authorList>
            <person name="Spergser J."/>
        </authorList>
    </citation>
    <scope>NUCLEOTIDE SEQUENCE</scope>
    <source>
        <strain evidence="4">2327</strain>
    </source>
</reference>
<dbReference type="Gene3D" id="3.30.1310.10">
    <property type="entry name" value="Nucleoid-associated protein YbaB-like domain"/>
    <property type="match status" value="1"/>
</dbReference>
<dbReference type="HAMAP" id="MF_00274">
    <property type="entry name" value="DNA_YbaB_EbfC"/>
    <property type="match status" value="1"/>
</dbReference>
<dbReference type="PIRSF" id="PIRSF004555">
    <property type="entry name" value="UCP004555"/>
    <property type="match status" value="1"/>
</dbReference>
<evidence type="ECO:0000313" key="5">
    <source>
        <dbReference type="Proteomes" id="UP001059252"/>
    </source>
</evidence>
<comment type="subcellular location">
    <subcellularLocation>
        <location evidence="2">Cytoplasm</location>
        <location evidence="2">Nucleoid</location>
    </subcellularLocation>
</comment>
<proteinExistence type="inferred from homology"/>
<keyword evidence="5" id="KW-1185">Reference proteome</keyword>
<keyword evidence="3" id="KW-0175">Coiled coil</keyword>
<dbReference type="PANTHER" id="PTHR33449:SF1">
    <property type="entry name" value="NUCLEOID-ASSOCIATED PROTEIN YBAB"/>
    <property type="match status" value="1"/>
</dbReference>
<dbReference type="Pfam" id="PF02575">
    <property type="entry name" value="YbaB_DNA_bd"/>
    <property type="match status" value="1"/>
</dbReference>
<dbReference type="PANTHER" id="PTHR33449">
    <property type="entry name" value="NUCLEOID-ASSOCIATED PROTEIN YBAB"/>
    <property type="match status" value="1"/>
</dbReference>
<sequence length="91" mass="10332">MNINNLMKQAKQLQAEMDRKKEKLAAEEFTFSKQGLDLVFYGNRQLKSIKIHPALIDPEDPETLEDLIIVAINDAIKELDQAHETISKPGV</sequence>